<gene>
    <name evidence="1" type="ORF">UV59_C0001G0046</name>
</gene>
<dbReference type="PANTHER" id="PTHR42866:SF1">
    <property type="entry name" value="SPORE COAT POLYSACCHARIDE BIOSYNTHESIS PROTEIN SPSF"/>
    <property type="match status" value="1"/>
</dbReference>
<reference evidence="1 2" key="1">
    <citation type="journal article" date="2015" name="Nature">
        <title>rRNA introns, odd ribosomes, and small enigmatic genomes across a large radiation of phyla.</title>
        <authorList>
            <person name="Brown C.T."/>
            <person name="Hug L.A."/>
            <person name="Thomas B.C."/>
            <person name="Sharon I."/>
            <person name="Castelle C.J."/>
            <person name="Singh A."/>
            <person name="Wilkins M.J."/>
            <person name="Williams K.H."/>
            <person name="Banfield J.F."/>
        </authorList>
    </citation>
    <scope>NUCLEOTIDE SEQUENCE [LARGE SCALE GENOMIC DNA]</scope>
</reference>
<sequence>MSYNYAAVIQARTGSTRLPGKVLRKIYGKTILEHVVRRVQAAKEIDTIIIATTVEKLDLQIVKWCASNHISVYCGSINDVLDRYYQTARLFTISNVIRITSDCPLIDSKLIEQMIDFHKQRKTDYATNILEETFPDGEDVEICTFAALEKTWREAKLVSEREHVMPYLRNHPELFTLANLKNSTNLSHLRWTLDVPQDFTFIKKVYKKLYPKNPLFGMNAIINLLQKEPRLSKINSSITRNAGYINSLHHDK</sequence>
<evidence type="ECO:0008006" key="3">
    <source>
        <dbReference type="Google" id="ProtNLM"/>
    </source>
</evidence>
<organism evidence="1 2">
    <name type="scientific">Candidatus Gottesmanbacteria bacterium GW2011_GWA1_43_11</name>
    <dbReference type="NCBI Taxonomy" id="1618436"/>
    <lineage>
        <taxon>Bacteria</taxon>
        <taxon>Candidatus Gottesmaniibacteriota</taxon>
    </lineage>
</organism>
<dbReference type="Proteomes" id="UP000034543">
    <property type="component" value="Unassembled WGS sequence"/>
</dbReference>
<dbReference type="GO" id="GO:0005829">
    <property type="term" value="C:cytosol"/>
    <property type="evidence" value="ECO:0007669"/>
    <property type="project" value="TreeGrafter"/>
</dbReference>
<dbReference type="Pfam" id="PF02348">
    <property type="entry name" value="CTP_transf_3"/>
    <property type="match status" value="1"/>
</dbReference>
<evidence type="ECO:0000313" key="2">
    <source>
        <dbReference type="Proteomes" id="UP000034543"/>
    </source>
</evidence>
<comment type="caution">
    <text evidence="1">The sequence shown here is derived from an EMBL/GenBank/DDBJ whole genome shotgun (WGS) entry which is preliminary data.</text>
</comment>
<dbReference type="AlphaFoldDB" id="A0A0G1FHK6"/>
<dbReference type="STRING" id="1618436.UV59_C0001G0046"/>
<evidence type="ECO:0000313" key="1">
    <source>
        <dbReference type="EMBL" id="KKS86323.1"/>
    </source>
</evidence>
<dbReference type="SUPFAM" id="SSF53448">
    <property type="entry name" value="Nucleotide-diphospho-sugar transferases"/>
    <property type="match status" value="1"/>
</dbReference>
<proteinExistence type="predicted"/>
<name>A0A0G1FHK6_9BACT</name>
<accession>A0A0G1FHK6</accession>
<dbReference type="PANTHER" id="PTHR42866">
    <property type="entry name" value="3-DEOXY-MANNO-OCTULOSONATE CYTIDYLYLTRANSFERASE"/>
    <property type="match status" value="1"/>
</dbReference>
<dbReference type="CDD" id="cd02518">
    <property type="entry name" value="GT2_SpsF"/>
    <property type="match status" value="1"/>
</dbReference>
<dbReference type="EMBL" id="LCFB01000001">
    <property type="protein sequence ID" value="KKS86323.1"/>
    <property type="molecule type" value="Genomic_DNA"/>
</dbReference>
<dbReference type="Gene3D" id="3.90.550.10">
    <property type="entry name" value="Spore Coat Polysaccharide Biosynthesis Protein SpsA, Chain A"/>
    <property type="match status" value="1"/>
</dbReference>
<dbReference type="InterPro" id="IPR003329">
    <property type="entry name" value="Cytidylyl_trans"/>
</dbReference>
<dbReference type="InterPro" id="IPR029044">
    <property type="entry name" value="Nucleotide-diphossugar_trans"/>
</dbReference>
<protein>
    <recommendedName>
        <fullName evidence="3">Acylneuraminate cytidylyltransferase</fullName>
    </recommendedName>
</protein>